<dbReference type="EMBL" id="HACG01009633">
    <property type="protein sequence ID" value="CEK56498.1"/>
    <property type="molecule type" value="Transcribed_RNA"/>
</dbReference>
<dbReference type="SUPFAM" id="SSF75399">
    <property type="entry name" value="Plakin repeat"/>
    <property type="match status" value="1"/>
</dbReference>
<proteinExistence type="predicted"/>
<protein>
    <submittedName>
        <fullName evidence="1">Uncharacterized protein</fullName>
    </submittedName>
</protein>
<name>A0A0B6YJW2_9EUPU</name>
<dbReference type="InterPro" id="IPR035915">
    <property type="entry name" value="Plakin_repeat_sf"/>
</dbReference>
<dbReference type="Gene3D" id="3.90.1290.10">
    <property type="entry name" value="Plakin repeat"/>
    <property type="match status" value="1"/>
</dbReference>
<sequence length="67" mass="7226">GKFLEPTSGQRYSLQASLNKNVIDGDMIIVKDTAMGERVPLASAIRQGLVNGNSAEVYDTARRTTLS</sequence>
<dbReference type="AlphaFoldDB" id="A0A0B6YJW2"/>
<gene>
    <name evidence="1" type="primary">ORF27783</name>
</gene>
<accession>A0A0B6YJW2</accession>
<feature type="non-terminal residue" evidence="1">
    <location>
        <position position="1"/>
    </location>
</feature>
<evidence type="ECO:0000313" key="1">
    <source>
        <dbReference type="EMBL" id="CEK56498.1"/>
    </source>
</evidence>
<feature type="non-terminal residue" evidence="1">
    <location>
        <position position="67"/>
    </location>
</feature>
<reference evidence="1" key="1">
    <citation type="submission" date="2014-12" db="EMBL/GenBank/DDBJ databases">
        <title>Insight into the proteome of Arion vulgaris.</title>
        <authorList>
            <person name="Aradska J."/>
            <person name="Bulat T."/>
            <person name="Smidak R."/>
            <person name="Sarate P."/>
            <person name="Gangsoo J."/>
            <person name="Sialana F."/>
            <person name="Bilban M."/>
            <person name="Lubec G."/>
        </authorList>
    </citation>
    <scope>NUCLEOTIDE SEQUENCE</scope>
    <source>
        <tissue evidence="1">Skin</tissue>
    </source>
</reference>
<organism evidence="1">
    <name type="scientific">Arion vulgaris</name>
    <dbReference type="NCBI Taxonomy" id="1028688"/>
    <lineage>
        <taxon>Eukaryota</taxon>
        <taxon>Metazoa</taxon>
        <taxon>Spiralia</taxon>
        <taxon>Lophotrochozoa</taxon>
        <taxon>Mollusca</taxon>
        <taxon>Gastropoda</taxon>
        <taxon>Heterobranchia</taxon>
        <taxon>Euthyneura</taxon>
        <taxon>Panpulmonata</taxon>
        <taxon>Eupulmonata</taxon>
        <taxon>Stylommatophora</taxon>
        <taxon>Helicina</taxon>
        <taxon>Arionoidea</taxon>
        <taxon>Arionidae</taxon>
        <taxon>Arion</taxon>
    </lineage>
</organism>